<dbReference type="Proteomes" id="UP000007801">
    <property type="component" value="Unassembled WGS sequence"/>
</dbReference>
<feature type="region of interest" description="Disordered" evidence="5">
    <location>
        <begin position="175"/>
        <end position="196"/>
    </location>
</feature>
<dbReference type="GO" id="GO:0003677">
    <property type="term" value="F:DNA binding"/>
    <property type="evidence" value="ECO:0007669"/>
    <property type="project" value="InterPro"/>
</dbReference>
<dbReference type="Pfam" id="PF03126">
    <property type="entry name" value="Plus-3"/>
    <property type="match status" value="1"/>
</dbReference>
<dbReference type="KEGG" id="dan:6504198"/>
<dbReference type="InterPro" id="IPR004343">
    <property type="entry name" value="Plus-3_dom"/>
</dbReference>
<dbReference type="AlphaFoldDB" id="B3MVN2"/>
<dbReference type="GO" id="GO:1990269">
    <property type="term" value="F:RNA polymerase II C-terminal domain phosphoserine binding"/>
    <property type="evidence" value="ECO:0007669"/>
    <property type="project" value="TreeGrafter"/>
</dbReference>
<dbReference type="PROSITE" id="PS51360">
    <property type="entry name" value="PLUS3"/>
    <property type="match status" value="1"/>
</dbReference>
<dbReference type="EMBL" id="CH902624">
    <property type="protein sequence ID" value="EDV33297.2"/>
    <property type="molecule type" value="Genomic_DNA"/>
</dbReference>
<dbReference type="FunCoup" id="B3MVN2">
    <property type="interactions" value="13"/>
</dbReference>
<dbReference type="SUPFAM" id="SSF159042">
    <property type="entry name" value="Plus3-like"/>
    <property type="match status" value="1"/>
</dbReference>
<dbReference type="PANTHER" id="PTHR13115">
    <property type="entry name" value="RNA POLYMERASE-ASSOCIATED PROTEIN RTF1 HOMOLOG"/>
    <property type="match status" value="1"/>
</dbReference>
<gene>
    <name evidence="7" type="primary">Dana\GF21518</name>
    <name evidence="7" type="synonym">dana_GLEANR_480</name>
    <name evidence="7" type="ORF">GF21518</name>
</gene>
<protein>
    <submittedName>
        <fullName evidence="7">Uncharacterized protein, isoform B</fullName>
    </submittedName>
</protein>
<feature type="compositionally biased region" description="Acidic residues" evidence="5">
    <location>
        <begin position="473"/>
        <end position="490"/>
    </location>
</feature>
<dbReference type="InterPro" id="IPR036128">
    <property type="entry name" value="Plus3-like_sf"/>
</dbReference>
<evidence type="ECO:0000256" key="2">
    <source>
        <dbReference type="ARBA" id="ARBA00023015"/>
    </source>
</evidence>
<dbReference type="GeneID" id="6504198"/>
<proteinExistence type="predicted"/>
<keyword evidence="8" id="KW-1185">Reference proteome</keyword>
<keyword evidence="2" id="KW-0805">Transcription regulation</keyword>
<dbReference type="SMR" id="B3MVN2"/>
<feature type="compositionally biased region" description="Basic and acidic residues" evidence="5">
    <location>
        <begin position="438"/>
        <end position="448"/>
    </location>
</feature>
<accession>B3MVN2</accession>
<feature type="region of interest" description="Disordered" evidence="5">
    <location>
        <begin position="395"/>
        <end position="451"/>
    </location>
</feature>
<dbReference type="SMART" id="SM00719">
    <property type="entry name" value="Plus3"/>
    <property type="match status" value="1"/>
</dbReference>
<evidence type="ECO:0000256" key="1">
    <source>
        <dbReference type="ARBA" id="ARBA00004123"/>
    </source>
</evidence>
<evidence type="ECO:0000256" key="3">
    <source>
        <dbReference type="ARBA" id="ARBA00023163"/>
    </source>
</evidence>
<dbReference type="OrthoDB" id="166375at2759"/>
<dbReference type="HOGENOM" id="CLU_033108_0_0_1"/>
<dbReference type="STRING" id="7217.B3MVN2"/>
<evidence type="ECO:0000256" key="4">
    <source>
        <dbReference type="ARBA" id="ARBA00023242"/>
    </source>
</evidence>
<organism evidence="7 8">
    <name type="scientific">Drosophila ananassae</name>
    <name type="common">Fruit fly</name>
    <dbReference type="NCBI Taxonomy" id="7217"/>
    <lineage>
        <taxon>Eukaryota</taxon>
        <taxon>Metazoa</taxon>
        <taxon>Ecdysozoa</taxon>
        <taxon>Arthropoda</taxon>
        <taxon>Hexapoda</taxon>
        <taxon>Insecta</taxon>
        <taxon>Pterygota</taxon>
        <taxon>Neoptera</taxon>
        <taxon>Endopterygota</taxon>
        <taxon>Diptera</taxon>
        <taxon>Brachycera</taxon>
        <taxon>Muscomorpha</taxon>
        <taxon>Ephydroidea</taxon>
        <taxon>Drosophilidae</taxon>
        <taxon>Drosophila</taxon>
        <taxon>Sophophora</taxon>
    </lineage>
</organism>
<keyword evidence="3" id="KW-0804">Transcription</keyword>
<reference evidence="7 8" key="1">
    <citation type="journal article" date="2007" name="Nature">
        <title>Evolution of genes and genomes on the Drosophila phylogeny.</title>
        <authorList>
            <consortium name="Drosophila 12 Genomes Consortium"/>
            <person name="Clark A.G."/>
            <person name="Eisen M.B."/>
            <person name="Smith D.R."/>
            <person name="Bergman C.M."/>
            <person name="Oliver B."/>
            <person name="Markow T.A."/>
            <person name="Kaufman T.C."/>
            <person name="Kellis M."/>
            <person name="Gelbart W."/>
            <person name="Iyer V.N."/>
            <person name="Pollard D.A."/>
            <person name="Sackton T.B."/>
            <person name="Larracuente A.M."/>
            <person name="Singh N.D."/>
            <person name="Abad J.P."/>
            <person name="Abt D.N."/>
            <person name="Adryan B."/>
            <person name="Aguade M."/>
            <person name="Akashi H."/>
            <person name="Anderson W.W."/>
            <person name="Aquadro C.F."/>
            <person name="Ardell D.H."/>
            <person name="Arguello R."/>
            <person name="Artieri C.G."/>
            <person name="Barbash D.A."/>
            <person name="Barker D."/>
            <person name="Barsanti P."/>
            <person name="Batterham P."/>
            <person name="Batzoglou S."/>
            <person name="Begun D."/>
            <person name="Bhutkar A."/>
            <person name="Blanco E."/>
            <person name="Bosak S.A."/>
            <person name="Bradley R.K."/>
            <person name="Brand A.D."/>
            <person name="Brent M.R."/>
            <person name="Brooks A.N."/>
            <person name="Brown R.H."/>
            <person name="Butlin R.K."/>
            <person name="Caggese C."/>
            <person name="Calvi B.R."/>
            <person name="Bernardo de Carvalho A."/>
            <person name="Caspi A."/>
            <person name="Castrezana S."/>
            <person name="Celniker S.E."/>
            <person name="Chang J.L."/>
            <person name="Chapple C."/>
            <person name="Chatterji S."/>
            <person name="Chinwalla A."/>
            <person name="Civetta A."/>
            <person name="Clifton S.W."/>
            <person name="Comeron J.M."/>
            <person name="Costello J.C."/>
            <person name="Coyne J.A."/>
            <person name="Daub J."/>
            <person name="David R.G."/>
            <person name="Delcher A.L."/>
            <person name="Delehaunty K."/>
            <person name="Do C.B."/>
            <person name="Ebling H."/>
            <person name="Edwards K."/>
            <person name="Eickbush T."/>
            <person name="Evans J.D."/>
            <person name="Filipski A."/>
            <person name="Findeiss S."/>
            <person name="Freyhult E."/>
            <person name="Fulton L."/>
            <person name="Fulton R."/>
            <person name="Garcia A.C."/>
            <person name="Gardiner A."/>
            <person name="Garfield D.A."/>
            <person name="Garvin B.E."/>
            <person name="Gibson G."/>
            <person name="Gilbert D."/>
            <person name="Gnerre S."/>
            <person name="Godfrey J."/>
            <person name="Good R."/>
            <person name="Gotea V."/>
            <person name="Gravely B."/>
            <person name="Greenberg A.J."/>
            <person name="Griffiths-Jones S."/>
            <person name="Gross S."/>
            <person name="Guigo R."/>
            <person name="Gustafson E.A."/>
            <person name="Haerty W."/>
            <person name="Hahn M.W."/>
            <person name="Halligan D.L."/>
            <person name="Halpern A.L."/>
            <person name="Halter G.M."/>
            <person name="Han M.V."/>
            <person name="Heger A."/>
            <person name="Hillier L."/>
            <person name="Hinrichs A.S."/>
            <person name="Holmes I."/>
            <person name="Hoskins R.A."/>
            <person name="Hubisz M.J."/>
            <person name="Hultmark D."/>
            <person name="Huntley M.A."/>
            <person name="Jaffe D.B."/>
            <person name="Jagadeeshan S."/>
            <person name="Jeck W.R."/>
            <person name="Johnson J."/>
            <person name="Jones C.D."/>
            <person name="Jordan W.C."/>
            <person name="Karpen G.H."/>
            <person name="Kataoka E."/>
            <person name="Keightley P.D."/>
            <person name="Kheradpour P."/>
            <person name="Kirkness E.F."/>
            <person name="Koerich L.B."/>
            <person name="Kristiansen K."/>
            <person name="Kudrna D."/>
            <person name="Kulathinal R.J."/>
            <person name="Kumar S."/>
            <person name="Kwok R."/>
            <person name="Lander E."/>
            <person name="Langley C.H."/>
            <person name="Lapoint R."/>
            <person name="Lazzaro B.P."/>
            <person name="Lee S.J."/>
            <person name="Levesque L."/>
            <person name="Li R."/>
            <person name="Lin C.F."/>
            <person name="Lin M.F."/>
            <person name="Lindblad-Toh K."/>
            <person name="Llopart A."/>
            <person name="Long M."/>
            <person name="Low L."/>
            <person name="Lozovsky E."/>
            <person name="Lu J."/>
            <person name="Luo M."/>
            <person name="Machado C.A."/>
            <person name="Makalowski W."/>
            <person name="Marzo M."/>
            <person name="Matsuda M."/>
            <person name="Matzkin L."/>
            <person name="McAllister B."/>
            <person name="McBride C.S."/>
            <person name="McKernan B."/>
            <person name="McKernan K."/>
            <person name="Mendez-Lago M."/>
            <person name="Minx P."/>
            <person name="Mollenhauer M.U."/>
            <person name="Montooth K."/>
            <person name="Mount S.M."/>
            <person name="Mu X."/>
            <person name="Myers E."/>
            <person name="Negre B."/>
            <person name="Newfeld S."/>
            <person name="Nielsen R."/>
            <person name="Noor M.A."/>
            <person name="O'Grady P."/>
            <person name="Pachter L."/>
            <person name="Papaceit M."/>
            <person name="Parisi M.J."/>
            <person name="Parisi M."/>
            <person name="Parts L."/>
            <person name="Pedersen J.S."/>
            <person name="Pesole G."/>
            <person name="Phillippy A.M."/>
            <person name="Ponting C.P."/>
            <person name="Pop M."/>
            <person name="Porcelli D."/>
            <person name="Powell J.R."/>
            <person name="Prohaska S."/>
            <person name="Pruitt K."/>
            <person name="Puig M."/>
            <person name="Quesneville H."/>
            <person name="Ram K.R."/>
            <person name="Rand D."/>
            <person name="Rasmussen M.D."/>
            <person name="Reed L.K."/>
            <person name="Reenan R."/>
            <person name="Reily A."/>
            <person name="Remington K.A."/>
            <person name="Rieger T.T."/>
            <person name="Ritchie M.G."/>
            <person name="Robin C."/>
            <person name="Rogers Y.H."/>
            <person name="Rohde C."/>
            <person name="Rozas J."/>
            <person name="Rubenfield M.J."/>
            <person name="Ruiz A."/>
            <person name="Russo S."/>
            <person name="Salzberg S.L."/>
            <person name="Sanchez-Gracia A."/>
            <person name="Saranga D.J."/>
            <person name="Sato H."/>
            <person name="Schaeffer S.W."/>
            <person name="Schatz M.C."/>
            <person name="Schlenke T."/>
            <person name="Schwartz R."/>
            <person name="Segarra C."/>
            <person name="Singh R.S."/>
            <person name="Sirot L."/>
            <person name="Sirota M."/>
            <person name="Sisneros N.B."/>
            <person name="Smith C.D."/>
            <person name="Smith T.F."/>
            <person name="Spieth J."/>
            <person name="Stage D.E."/>
            <person name="Stark A."/>
            <person name="Stephan W."/>
            <person name="Strausberg R.L."/>
            <person name="Strempel S."/>
            <person name="Sturgill D."/>
            <person name="Sutton G."/>
            <person name="Sutton G.G."/>
            <person name="Tao W."/>
            <person name="Teichmann S."/>
            <person name="Tobari Y.N."/>
            <person name="Tomimura Y."/>
            <person name="Tsolas J.M."/>
            <person name="Valente V.L."/>
            <person name="Venter E."/>
            <person name="Venter J.C."/>
            <person name="Vicario S."/>
            <person name="Vieira F.G."/>
            <person name="Vilella A.J."/>
            <person name="Villasante A."/>
            <person name="Walenz B."/>
            <person name="Wang J."/>
            <person name="Wasserman M."/>
            <person name="Watts T."/>
            <person name="Wilson D."/>
            <person name="Wilson R.K."/>
            <person name="Wing R.A."/>
            <person name="Wolfner M.F."/>
            <person name="Wong A."/>
            <person name="Wong G.K."/>
            <person name="Wu C.I."/>
            <person name="Wu G."/>
            <person name="Yamamoto D."/>
            <person name="Yang H.P."/>
            <person name="Yang S.P."/>
            <person name="Yorke J.A."/>
            <person name="Yoshida K."/>
            <person name="Zdobnov E."/>
            <person name="Zhang P."/>
            <person name="Zhang Y."/>
            <person name="Zimin A.V."/>
            <person name="Baldwin J."/>
            <person name="Abdouelleil A."/>
            <person name="Abdulkadir J."/>
            <person name="Abebe A."/>
            <person name="Abera B."/>
            <person name="Abreu J."/>
            <person name="Acer S.C."/>
            <person name="Aftuck L."/>
            <person name="Alexander A."/>
            <person name="An P."/>
            <person name="Anderson E."/>
            <person name="Anderson S."/>
            <person name="Arachi H."/>
            <person name="Azer M."/>
            <person name="Bachantsang P."/>
            <person name="Barry A."/>
            <person name="Bayul T."/>
            <person name="Berlin A."/>
            <person name="Bessette D."/>
            <person name="Bloom T."/>
            <person name="Blye J."/>
            <person name="Boguslavskiy L."/>
            <person name="Bonnet C."/>
            <person name="Boukhgalter B."/>
            <person name="Bourzgui I."/>
            <person name="Brown A."/>
            <person name="Cahill P."/>
            <person name="Channer S."/>
            <person name="Cheshatsang Y."/>
            <person name="Chuda L."/>
            <person name="Citroen M."/>
            <person name="Collymore A."/>
            <person name="Cooke P."/>
            <person name="Costello M."/>
            <person name="D'Aco K."/>
            <person name="Daza R."/>
            <person name="De Haan G."/>
            <person name="DeGray S."/>
            <person name="DeMaso C."/>
            <person name="Dhargay N."/>
            <person name="Dooley K."/>
            <person name="Dooley E."/>
            <person name="Doricent M."/>
            <person name="Dorje P."/>
            <person name="Dorjee K."/>
            <person name="Dupes A."/>
            <person name="Elong R."/>
            <person name="Falk J."/>
            <person name="Farina A."/>
            <person name="Faro S."/>
            <person name="Ferguson D."/>
            <person name="Fisher S."/>
            <person name="Foley C.D."/>
            <person name="Franke A."/>
            <person name="Friedrich D."/>
            <person name="Gadbois L."/>
            <person name="Gearin G."/>
            <person name="Gearin C.R."/>
            <person name="Giannoukos G."/>
            <person name="Goode T."/>
            <person name="Graham J."/>
            <person name="Grandbois E."/>
            <person name="Grewal S."/>
            <person name="Gyaltsen K."/>
            <person name="Hafez N."/>
            <person name="Hagos B."/>
            <person name="Hall J."/>
            <person name="Henson C."/>
            <person name="Hollinger A."/>
            <person name="Honan T."/>
            <person name="Huard M.D."/>
            <person name="Hughes L."/>
            <person name="Hurhula B."/>
            <person name="Husby M.E."/>
            <person name="Kamat A."/>
            <person name="Kanga B."/>
            <person name="Kashin S."/>
            <person name="Khazanovich D."/>
            <person name="Kisner P."/>
            <person name="Lance K."/>
            <person name="Lara M."/>
            <person name="Lee W."/>
            <person name="Lennon N."/>
            <person name="Letendre F."/>
            <person name="LeVine R."/>
            <person name="Lipovsky A."/>
            <person name="Liu X."/>
            <person name="Liu J."/>
            <person name="Liu S."/>
            <person name="Lokyitsang T."/>
            <person name="Lokyitsang Y."/>
            <person name="Lubonja R."/>
            <person name="Lui A."/>
            <person name="MacDonald P."/>
            <person name="Magnisalis V."/>
            <person name="Maru K."/>
            <person name="Matthews C."/>
            <person name="McCusker W."/>
            <person name="McDonough S."/>
            <person name="Mehta T."/>
            <person name="Meldrim J."/>
            <person name="Meneus L."/>
            <person name="Mihai O."/>
            <person name="Mihalev A."/>
            <person name="Mihova T."/>
            <person name="Mittelman R."/>
            <person name="Mlenga V."/>
            <person name="Montmayeur A."/>
            <person name="Mulrain L."/>
            <person name="Navidi A."/>
            <person name="Naylor J."/>
            <person name="Negash T."/>
            <person name="Nguyen T."/>
            <person name="Nguyen N."/>
            <person name="Nicol R."/>
            <person name="Norbu C."/>
            <person name="Norbu N."/>
            <person name="Novod N."/>
            <person name="O'Neill B."/>
            <person name="Osman S."/>
            <person name="Markiewicz E."/>
            <person name="Oyono O.L."/>
            <person name="Patti C."/>
            <person name="Phunkhang P."/>
            <person name="Pierre F."/>
            <person name="Priest M."/>
            <person name="Raghuraman S."/>
            <person name="Rege F."/>
            <person name="Reyes R."/>
            <person name="Rise C."/>
            <person name="Rogov P."/>
            <person name="Ross K."/>
            <person name="Ryan E."/>
            <person name="Settipalli S."/>
            <person name="Shea T."/>
            <person name="Sherpa N."/>
            <person name="Shi L."/>
            <person name="Shih D."/>
            <person name="Sparrow T."/>
            <person name="Spaulding J."/>
            <person name="Stalker J."/>
            <person name="Stange-Thomann N."/>
            <person name="Stavropoulos S."/>
            <person name="Stone C."/>
            <person name="Strader C."/>
            <person name="Tesfaye S."/>
            <person name="Thomson T."/>
            <person name="Thoulutsang Y."/>
            <person name="Thoulutsang D."/>
            <person name="Topham K."/>
            <person name="Topping I."/>
            <person name="Tsamla T."/>
            <person name="Vassiliev H."/>
            <person name="Vo A."/>
            <person name="Wangchuk T."/>
            <person name="Wangdi T."/>
            <person name="Weiand M."/>
            <person name="Wilkinson J."/>
            <person name="Wilson A."/>
            <person name="Yadav S."/>
            <person name="Young G."/>
            <person name="Yu Q."/>
            <person name="Zembek L."/>
            <person name="Zhong D."/>
            <person name="Zimmer A."/>
            <person name="Zwirko Z."/>
            <person name="Jaffe D.B."/>
            <person name="Alvarez P."/>
            <person name="Brockman W."/>
            <person name="Butler J."/>
            <person name="Chin C."/>
            <person name="Gnerre S."/>
            <person name="Grabherr M."/>
            <person name="Kleber M."/>
            <person name="Mauceli E."/>
            <person name="MacCallum I."/>
        </authorList>
    </citation>
    <scope>NUCLEOTIDE SEQUENCE [LARGE SCALE GENOMIC DNA]</scope>
    <source>
        <strain evidence="8">Tucson 14024-0371.13</strain>
    </source>
</reference>
<comment type="subcellular location">
    <subcellularLocation>
        <location evidence="1">Nucleus</location>
    </subcellularLocation>
</comment>
<evidence type="ECO:0000256" key="5">
    <source>
        <dbReference type="SAM" id="MobiDB-lite"/>
    </source>
</evidence>
<evidence type="ECO:0000313" key="7">
    <source>
        <dbReference type="EMBL" id="EDV33297.2"/>
    </source>
</evidence>
<keyword evidence="4" id="KW-0539">Nucleus</keyword>
<dbReference type="GO" id="GO:0016593">
    <property type="term" value="C:Cdc73/Paf1 complex"/>
    <property type="evidence" value="ECO:0007669"/>
    <property type="project" value="TreeGrafter"/>
</dbReference>
<feature type="region of interest" description="Disordered" evidence="5">
    <location>
        <begin position="472"/>
        <end position="491"/>
    </location>
</feature>
<dbReference type="PANTHER" id="PTHR13115:SF8">
    <property type="entry name" value="RNA POLYMERASE-ASSOCIATED PROTEIN RTF1 HOMOLOG"/>
    <property type="match status" value="1"/>
</dbReference>
<dbReference type="InParanoid" id="B3MVN2"/>
<evidence type="ECO:0000259" key="6">
    <source>
        <dbReference type="PROSITE" id="PS51360"/>
    </source>
</evidence>
<evidence type="ECO:0000313" key="8">
    <source>
        <dbReference type="Proteomes" id="UP000007801"/>
    </source>
</evidence>
<name>B3MVN2_DROAN</name>
<dbReference type="Gene3D" id="3.90.70.200">
    <property type="entry name" value="Plus-3 domain"/>
    <property type="match status" value="1"/>
</dbReference>
<feature type="domain" description="Plus3" evidence="6">
    <location>
        <begin position="206"/>
        <end position="337"/>
    </location>
</feature>
<sequence>MMSNSPKRFRKRLLSPAEDLEDGEIAEVLEAVKIPEVEPFNDGYDDQFMGDAEDRARLQGMNELEREKELYQRSLRREDMQRKWDIRCQLAKERELAVGVEEDAGMKERSLIRRHILDTQRAGNKRANAFERLMAIRNNKITREKWAEPVVDQPEQSVPLKKISKVKLKATDIYSDDSSSSLSDARSRTIEPSPVLSANSSDQSVVTIREQLSRAILTRVQLESLLDKPVFEKTVVDCFVRVNIGSEGSANASRIYQIVGLQQDNKDYQLGGKRTNIVLRLRYGVQERLSLMDVVSNQPVTKYEFYMWSGTWQRDLKALPLLSQIAKKQEDIANAMEYSYTEGDVEKIIQSKRQAAPKRVTSAYKKVCLIMERDQAVGLNDMEKVKRLEKQIQELDGPSGGQLDSAKEPSHSQSQPQLARISAHVPPIYSAPPASKRCHAERPPKADDFQLEQYMRRKYKKSSVVSRSRVEVEAEDWGGEQEEEDDEEPMVPDHQLAAAVTAKPEELKDVQEVMPKVDLHVLHNFKVNLNTSSLIPFSAIFKDPKFGSK</sequence>
<dbReference type="eggNOG" id="KOG2402">
    <property type="taxonomic scope" value="Eukaryota"/>
</dbReference>